<evidence type="ECO:0000313" key="8">
    <source>
        <dbReference type="EMBL" id="EJT98362.1"/>
    </source>
</evidence>
<dbReference type="GO" id="GO:0004497">
    <property type="term" value="F:monooxygenase activity"/>
    <property type="evidence" value="ECO:0007669"/>
    <property type="project" value="UniProtKB-KW"/>
</dbReference>
<dbReference type="Pfam" id="PF08592">
    <property type="entry name" value="Anthrone_oxy"/>
    <property type="match status" value="1"/>
</dbReference>
<dbReference type="EMBL" id="JH795873">
    <property type="protein sequence ID" value="EJT98362.1"/>
    <property type="molecule type" value="Genomic_DNA"/>
</dbReference>
<gene>
    <name evidence="8" type="ORF">DACRYDRAFT_24413</name>
</gene>
<evidence type="ECO:0000256" key="6">
    <source>
        <dbReference type="ARBA" id="ARBA00023136"/>
    </source>
</evidence>
<keyword evidence="2 7" id="KW-0812">Transmembrane</keyword>
<evidence type="ECO:0000256" key="3">
    <source>
        <dbReference type="ARBA" id="ARBA00022989"/>
    </source>
</evidence>
<dbReference type="OrthoDB" id="2585651at2759"/>
<dbReference type="InterPro" id="IPR013901">
    <property type="entry name" value="Anthrone_oxy"/>
</dbReference>
<dbReference type="PANTHER" id="PTHR35042">
    <property type="entry name" value="ANTHRONE OXYGENASE ENCC"/>
    <property type="match status" value="1"/>
</dbReference>
<accession>M5G3M6</accession>
<evidence type="ECO:0000313" key="9">
    <source>
        <dbReference type="Proteomes" id="UP000030653"/>
    </source>
</evidence>
<keyword evidence="5" id="KW-0503">Monooxygenase</keyword>
<comment type="subcellular location">
    <subcellularLocation>
        <location evidence="1">Membrane</location>
        <topology evidence="1">Multi-pass membrane protein</topology>
    </subcellularLocation>
</comment>
<evidence type="ECO:0000256" key="1">
    <source>
        <dbReference type="ARBA" id="ARBA00004141"/>
    </source>
</evidence>
<keyword evidence="4" id="KW-0560">Oxidoreductase</keyword>
<keyword evidence="3 7" id="KW-1133">Transmembrane helix</keyword>
<dbReference type="Proteomes" id="UP000030653">
    <property type="component" value="Unassembled WGS sequence"/>
</dbReference>
<feature type="transmembrane region" description="Helical" evidence="7">
    <location>
        <begin position="73"/>
        <end position="96"/>
    </location>
</feature>
<feature type="transmembrane region" description="Helical" evidence="7">
    <location>
        <begin position="49"/>
        <end position="67"/>
    </location>
</feature>
<name>M5G3M6_DACPD</name>
<evidence type="ECO:0000256" key="5">
    <source>
        <dbReference type="ARBA" id="ARBA00023033"/>
    </source>
</evidence>
<dbReference type="HOGENOM" id="CLU_105974_2_2_1"/>
<protein>
    <recommendedName>
        <fullName evidence="10">DUF1772-domain-containing protein</fullName>
    </recommendedName>
</protein>
<dbReference type="GO" id="GO:0016020">
    <property type="term" value="C:membrane"/>
    <property type="evidence" value="ECO:0007669"/>
    <property type="project" value="UniProtKB-SubCell"/>
</dbReference>
<dbReference type="PANTHER" id="PTHR35042:SF3">
    <property type="entry name" value="ANTHRONE OXYGENASE-RELATED"/>
    <property type="match status" value="1"/>
</dbReference>
<keyword evidence="9" id="KW-1185">Reference proteome</keyword>
<dbReference type="GeneID" id="63688739"/>
<evidence type="ECO:0000256" key="2">
    <source>
        <dbReference type="ARBA" id="ARBA00022692"/>
    </source>
</evidence>
<evidence type="ECO:0000256" key="7">
    <source>
        <dbReference type="SAM" id="Phobius"/>
    </source>
</evidence>
<feature type="transmembrane region" description="Helical" evidence="7">
    <location>
        <begin position="6"/>
        <end position="28"/>
    </location>
</feature>
<sequence>MSFELVPFLQVFAIAGAAFLSGALLFYSHSLESHSLLPRWEDFYDRGKLSAPFIGLFFSLLFVYISYSLGGPFTSSLAALYALAGAATVGIIPWTLGTMLPMNTRLQAYAAMKESEVQGEKAEKSAQQEVRRLFAAWTMNSIRAMWPAQGAALAEWALLGW</sequence>
<organism evidence="8 9">
    <name type="scientific">Dacryopinax primogenitus (strain DJM 731)</name>
    <name type="common">Brown rot fungus</name>
    <dbReference type="NCBI Taxonomy" id="1858805"/>
    <lineage>
        <taxon>Eukaryota</taxon>
        <taxon>Fungi</taxon>
        <taxon>Dikarya</taxon>
        <taxon>Basidiomycota</taxon>
        <taxon>Agaricomycotina</taxon>
        <taxon>Dacrymycetes</taxon>
        <taxon>Dacrymycetales</taxon>
        <taxon>Dacrymycetaceae</taxon>
        <taxon>Dacryopinax</taxon>
    </lineage>
</organism>
<reference evidence="8 9" key="1">
    <citation type="journal article" date="2012" name="Science">
        <title>The Paleozoic origin of enzymatic lignin decomposition reconstructed from 31 fungal genomes.</title>
        <authorList>
            <person name="Floudas D."/>
            <person name="Binder M."/>
            <person name="Riley R."/>
            <person name="Barry K."/>
            <person name="Blanchette R.A."/>
            <person name="Henrissat B."/>
            <person name="Martinez A.T."/>
            <person name="Otillar R."/>
            <person name="Spatafora J.W."/>
            <person name="Yadav J.S."/>
            <person name="Aerts A."/>
            <person name="Benoit I."/>
            <person name="Boyd A."/>
            <person name="Carlson A."/>
            <person name="Copeland A."/>
            <person name="Coutinho P.M."/>
            <person name="de Vries R.P."/>
            <person name="Ferreira P."/>
            <person name="Findley K."/>
            <person name="Foster B."/>
            <person name="Gaskell J."/>
            <person name="Glotzer D."/>
            <person name="Gorecki P."/>
            <person name="Heitman J."/>
            <person name="Hesse C."/>
            <person name="Hori C."/>
            <person name="Igarashi K."/>
            <person name="Jurgens J.A."/>
            <person name="Kallen N."/>
            <person name="Kersten P."/>
            <person name="Kohler A."/>
            <person name="Kuees U."/>
            <person name="Kumar T.K.A."/>
            <person name="Kuo A."/>
            <person name="LaButti K."/>
            <person name="Larrondo L.F."/>
            <person name="Lindquist E."/>
            <person name="Ling A."/>
            <person name="Lombard V."/>
            <person name="Lucas S."/>
            <person name="Lundell T."/>
            <person name="Martin R."/>
            <person name="McLaughlin D.J."/>
            <person name="Morgenstern I."/>
            <person name="Morin E."/>
            <person name="Murat C."/>
            <person name="Nagy L.G."/>
            <person name="Nolan M."/>
            <person name="Ohm R.A."/>
            <person name="Patyshakuliyeva A."/>
            <person name="Rokas A."/>
            <person name="Ruiz-Duenas F.J."/>
            <person name="Sabat G."/>
            <person name="Salamov A."/>
            <person name="Samejima M."/>
            <person name="Schmutz J."/>
            <person name="Slot J.C."/>
            <person name="St John F."/>
            <person name="Stenlid J."/>
            <person name="Sun H."/>
            <person name="Sun S."/>
            <person name="Syed K."/>
            <person name="Tsang A."/>
            <person name="Wiebenga A."/>
            <person name="Young D."/>
            <person name="Pisabarro A."/>
            <person name="Eastwood D.C."/>
            <person name="Martin F."/>
            <person name="Cullen D."/>
            <person name="Grigoriev I.V."/>
            <person name="Hibbett D.S."/>
        </authorList>
    </citation>
    <scope>NUCLEOTIDE SEQUENCE [LARGE SCALE GENOMIC DNA]</scope>
    <source>
        <strain evidence="8 9">DJM-731 SS1</strain>
    </source>
</reference>
<evidence type="ECO:0000256" key="4">
    <source>
        <dbReference type="ARBA" id="ARBA00023002"/>
    </source>
</evidence>
<dbReference type="RefSeq" id="XP_040625260.1">
    <property type="nucleotide sequence ID" value="XM_040773677.1"/>
</dbReference>
<proteinExistence type="predicted"/>
<dbReference type="AlphaFoldDB" id="M5G3M6"/>
<keyword evidence="6 7" id="KW-0472">Membrane</keyword>
<evidence type="ECO:0008006" key="10">
    <source>
        <dbReference type="Google" id="ProtNLM"/>
    </source>
</evidence>